<accession>F0X1Y9</accession>
<dbReference type="AlphaFoldDB" id="F0X1Y9"/>
<reference evidence="1" key="2">
    <citation type="submission" date="2011-02" db="EMBL/GenBank/DDBJ databases">
        <authorList>
            <person name="MacLean D."/>
        </authorList>
    </citation>
    <scope>NUCLEOTIDE SEQUENCE</scope>
</reference>
<proteinExistence type="predicted"/>
<protein>
    <submittedName>
        <fullName evidence="1">AlNc14C736G12466 protein</fullName>
    </submittedName>
</protein>
<reference evidence="1" key="1">
    <citation type="journal article" date="2011" name="PLoS Biol.">
        <title>Gene gain and loss during evolution of obligate parasitism in the white rust pathogen of Arabidopsis thaliana.</title>
        <authorList>
            <person name="Kemen E."/>
            <person name="Gardiner A."/>
            <person name="Schultz-Larsen T."/>
            <person name="Kemen A.C."/>
            <person name="Balmuth A.L."/>
            <person name="Robert-Seilaniantz A."/>
            <person name="Bailey K."/>
            <person name="Holub E."/>
            <person name="Studholme D.J."/>
            <person name="Maclean D."/>
            <person name="Jones J.D."/>
        </authorList>
    </citation>
    <scope>NUCLEOTIDE SEQUENCE</scope>
</reference>
<sequence>MLTHWSSRQISDTTDTERVRTFMATSRHLRKRVFPVIEIYNFVWPLECYQFALGSGFSKLFSSTLSCALSLPVEQDQHLFLDCDYTAQLWWELLPT</sequence>
<gene>
    <name evidence="1" type="primary">AlNc14C736G12466</name>
    <name evidence="1" type="ORF">ALNC14_139920</name>
</gene>
<name>F0X1Y9_9STRA</name>
<dbReference type="HOGENOM" id="CLU_2364022_0_0_1"/>
<evidence type="ECO:0000313" key="1">
    <source>
        <dbReference type="EMBL" id="CCA27848.1"/>
    </source>
</evidence>
<organism evidence="1">
    <name type="scientific">Albugo laibachii Nc14</name>
    <dbReference type="NCBI Taxonomy" id="890382"/>
    <lineage>
        <taxon>Eukaryota</taxon>
        <taxon>Sar</taxon>
        <taxon>Stramenopiles</taxon>
        <taxon>Oomycota</taxon>
        <taxon>Peronosporomycetes</taxon>
        <taxon>Albuginales</taxon>
        <taxon>Albuginaceae</taxon>
        <taxon>Albugo</taxon>
    </lineage>
</organism>
<dbReference type="EMBL" id="FR824694">
    <property type="protein sequence ID" value="CCA27848.1"/>
    <property type="molecule type" value="Genomic_DNA"/>
</dbReference>